<dbReference type="OrthoDB" id="197037at2"/>
<dbReference type="STRING" id="1727163.AO498_10720"/>
<evidence type="ECO:0000313" key="2">
    <source>
        <dbReference type="Proteomes" id="UP000073816"/>
    </source>
</evidence>
<reference evidence="2" key="1">
    <citation type="submission" date="2015-09" db="EMBL/GenBank/DDBJ databases">
        <title>Complete sequence of Algoriphagus sp. M8-2.</title>
        <authorList>
            <person name="Shintani M."/>
        </authorList>
    </citation>
    <scope>NUCLEOTIDE SEQUENCE [LARGE SCALE GENOMIC DNA]</scope>
    <source>
        <strain evidence="2">M8-2</strain>
    </source>
</reference>
<evidence type="ECO:0000313" key="1">
    <source>
        <dbReference type="EMBL" id="AMQ56903.1"/>
    </source>
</evidence>
<proteinExistence type="predicted"/>
<dbReference type="PATRIC" id="fig|1727163.4.peg.2238"/>
<sequence>MAKPNPQLISAIERTVLKLQTGAPYEWGHMGACNCGNLAQELTKLTKGEIHQYAMQRHGDWNEQLIDYCPTSGYPMDLMISKMIDAGLSIDDLAHLERLSDQTILRQIPKERRDKMNQNSREDVILYMQTWANLLREKWIENQEISDALRVEKKLNQPALV</sequence>
<keyword evidence="2" id="KW-1185">Reference proteome</keyword>
<dbReference type="RefSeq" id="WP_067547199.1">
    <property type="nucleotide sequence ID" value="NZ_CP012836.1"/>
</dbReference>
<accession>A0A142EP48</accession>
<gene>
    <name evidence="1" type="ORF">AO498_10720</name>
</gene>
<dbReference type="Proteomes" id="UP000073816">
    <property type="component" value="Chromosome"/>
</dbReference>
<dbReference type="KEGG" id="alm:AO498_10720"/>
<protein>
    <submittedName>
        <fullName evidence="1">Uncharacterized protein</fullName>
    </submittedName>
</protein>
<reference evidence="1 2" key="2">
    <citation type="journal article" date="2016" name="Genome Announc.">
        <title>Complete Genome Sequence of Algoriphagus sp. Strain M8-2, Isolated from a Brackish Lake.</title>
        <authorList>
            <person name="Muraguchi Y."/>
            <person name="Kushimoto K."/>
            <person name="Ohtsubo Y."/>
            <person name="Suzuki T."/>
            <person name="Dohra H."/>
            <person name="Kimbara K."/>
            <person name="Shintani M."/>
        </authorList>
    </citation>
    <scope>NUCLEOTIDE SEQUENCE [LARGE SCALE GENOMIC DNA]</scope>
    <source>
        <strain evidence="1 2">M8-2</strain>
    </source>
</reference>
<dbReference type="EMBL" id="CP012836">
    <property type="protein sequence ID" value="AMQ56903.1"/>
    <property type="molecule type" value="Genomic_DNA"/>
</dbReference>
<dbReference type="AlphaFoldDB" id="A0A142EP48"/>
<organism evidence="1 2">
    <name type="scientific">Algoriphagus sanaruensis</name>
    <dbReference type="NCBI Taxonomy" id="1727163"/>
    <lineage>
        <taxon>Bacteria</taxon>
        <taxon>Pseudomonadati</taxon>
        <taxon>Bacteroidota</taxon>
        <taxon>Cytophagia</taxon>
        <taxon>Cytophagales</taxon>
        <taxon>Cyclobacteriaceae</taxon>
        <taxon>Algoriphagus</taxon>
    </lineage>
</organism>
<name>A0A142EP48_9BACT</name>